<dbReference type="EMBL" id="KK914329">
    <property type="protein sequence ID" value="KDP40446.1"/>
    <property type="molecule type" value="Genomic_DNA"/>
</dbReference>
<protein>
    <submittedName>
        <fullName evidence="2">Uncharacterized protein</fullName>
    </submittedName>
</protein>
<dbReference type="AlphaFoldDB" id="A0A067KW63"/>
<feature type="compositionally biased region" description="Polar residues" evidence="1">
    <location>
        <begin position="33"/>
        <end position="48"/>
    </location>
</feature>
<organism evidence="2 3">
    <name type="scientific">Jatropha curcas</name>
    <name type="common">Barbados nut</name>
    <dbReference type="NCBI Taxonomy" id="180498"/>
    <lineage>
        <taxon>Eukaryota</taxon>
        <taxon>Viridiplantae</taxon>
        <taxon>Streptophyta</taxon>
        <taxon>Embryophyta</taxon>
        <taxon>Tracheophyta</taxon>
        <taxon>Spermatophyta</taxon>
        <taxon>Magnoliopsida</taxon>
        <taxon>eudicotyledons</taxon>
        <taxon>Gunneridae</taxon>
        <taxon>Pentapetalae</taxon>
        <taxon>rosids</taxon>
        <taxon>fabids</taxon>
        <taxon>Malpighiales</taxon>
        <taxon>Euphorbiaceae</taxon>
        <taxon>Crotonoideae</taxon>
        <taxon>Jatropheae</taxon>
        <taxon>Jatropha</taxon>
    </lineage>
</organism>
<gene>
    <name evidence="2" type="ORF">JCGZ_03861</name>
</gene>
<dbReference type="Proteomes" id="UP000027138">
    <property type="component" value="Unassembled WGS sequence"/>
</dbReference>
<feature type="region of interest" description="Disordered" evidence="1">
    <location>
        <begin position="68"/>
        <end position="100"/>
    </location>
</feature>
<proteinExistence type="predicted"/>
<sequence>MVSMHRTDTDPRRIISFTPDLTAGPLEPLGSEFQDSQPPETPLSSQQIHDLAHRRSPRFHTFLNWHDSSKRQRSSYYDNESDDLDDPDYSEHEPIIKRRD</sequence>
<evidence type="ECO:0000313" key="2">
    <source>
        <dbReference type="EMBL" id="KDP40446.1"/>
    </source>
</evidence>
<feature type="compositionally biased region" description="Basic and acidic residues" evidence="1">
    <location>
        <begin position="1"/>
        <end position="13"/>
    </location>
</feature>
<feature type="region of interest" description="Disordered" evidence="1">
    <location>
        <begin position="1"/>
        <end position="51"/>
    </location>
</feature>
<reference evidence="2 3" key="1">
    <citation type="journal article" date="2014" name="PLoS ONE">
        <title>Global Analysis of Gene Expression Profiles in Physic Nut (Jatropha curcas L.) Seedlings Exposed to Salt Stress.</title>
        <authorList>
            <person name="Zhang L."/>
            <person name="Zhang C."/>
            <person name="Wu P."/>
            <person name="Chen Y."/>
            <person name="Li M."/>
            <person name="Jiang H."/>
            <person name="Wu G."/>
        </authorList>
    </citation>
    <scope>NUCLEOTIDE SEQUENCE [LARGE SCALE GENOMIC DNA]</scope>
    <source>
        <strain evidence="3">cv. GZQX0401</strain>
        <tissue evidence="2">Young leaves</tissue>
    </source>
</reference>
<feature type="compositionally biased region" description="Basic and acidic residues" evidence="1">
    <location>
        <begin position="89"/>
        <end position="100"/>
    </location>
</feature>
<evidence type="ECO:0000256" key="1">
    <source>
        <dbReference type="SAM" id="MobiDB-lite"/>
    </source>
</evidence>
<evidence type="ECO:0000313" key="3">
    <source>
        <dbReference type="Proteomes" id="UP000027138"/>
    </source>
</evidence>
<feature type="compositionally biased region" description="Acidic residues" evidence="1">
    <location>
        <begin position="79"/>
        <end position="88"/>
    </location>
</feature>
<keyword evidence="3" id="KW-1185">Reference proteome</keyword>
<name>A0A067KW63_JATCU</name>
<accession>A0A067KW63</accession>